<dbReference type="InterPro" id="IPR038063">
    <property type="entry name" value="Transpep_catalytic_dom"/>
</dbReference>
<keyword evidence="6 7" id="KW-0961">Cell wall biogenesis/degradation</keyword>
<gene>
    <name evidence="9" type="ORF">F7Q93_04480</name>
</gene>
<dbReference type="GO" id="GO:0071555">
    <property type="term" value="P:cell wall organization"/>
    <property type="evidence" value="ECO:0007669"/>
    <property type="project" value="UniProtKB-UniRule"/>
</dbReference>
<dbReference type="Gene3D" id="2.40.440.10">
    <property type="entry name" value="L,D-transpeptidase catalytic domain-like"/>
    <property type="match status" value="1"/>
</dbReference>
<organism evidence="9">
    <name type="scientific">Brucella pituitosa</name>
    <dbReference type="NCBI Taxonomy" id="571256"/>
    <lineage>
        <taxon>Bacteria</taxon>
        <taxon>Pseudomonadati</taxon>
        <taxon>Pseudomonadota</taxon>
        <taxon>Alphaproteobacteria</taxon>
        <taxon>Hyphomicrobiales</taxon>
        <taxon>Brucellaceae</taxon>
        <taxon>Brucella/Ochrobactrum group</taxon>
        <taxon>Brucella</taxon>
    </lineage>
</organism>
<evidence type="ECO:0000256" key="7">
    <source>
        <dbReference type="PROSITE-ProRule" id="PRU01373"/>
    </source>
</evidence>
<dbReference type="Pfam" id="PF03734">
    <property type="entry name" value="YkuD"/>
    <property type="match status" value="1"/>
</dbReference>
<dbReference type="InterPro" id="IPR005490">
    <property type="entry name" value="LD_TPept_cat_dom"/>
</dbReference>
<comment type="caution">
    <text evidence="9">The sequence shown here is derived from an EMBL/GenBank/DDBJ whole genome shotgun (WGS) entry which is preliminary data.</text>
</comment>
<dbReference type="CDD" id="cd16913">
    <property type="entry name" value="YkuD_like"/>
    <property type="match status" value="1"/>
</dbReference>
<evidence type="ECO:0000256" key="1">
    <source>
        <dbReference type="ARBA" id="ARBA00004752"/>
    </source>
</evidence>
<dbReference type="PROSITE" id="PS52029">
    <property type="entry name" value="LD_TPASE"/>
    <property type="match status" value="1"/>
</dbReference>
<dbReference type="PANTHER" id="PTHR36699:SF1">
    <property type="entry name" value="L,D-TRANSPEPTIDASE YAFK-RELATED"/>
    <property type="match status" value="1"/>
</dbReference>
<evidence type="ECO:0000256" key="2">
    <source>
        <dbReference type="ARBA" id="ARBA00005992"/>
    </source>
</evidence>
<evidence type="ECO:0000259" key="8">
    <source>
        <dbReference type="PROSITE" id="PS52029"/>
    </source>
</evidence>
<evidence type="ECO:0000256" key="6">
    <source>
        <dbReference type="ARBA" id="ARBA00023316"/>
    </source>
</evidence>
<dbReference type="GO" id="GO:0016740">
    <property type="term" value="F:transferase activity"/>
    <property type="evidence" value="ECO:0007669"/>
    <property type="project" value="UniProtKB-KW"/>
</dbReference>
<evidence type="ECO:0000256" key="3">
    <source>
        <dbReference type="ARBA" id="ARBA00022679"/>
    </source>
</evidence>
<proteinExistence type="inferred from homology"/>
<dbReference type="GO" id="GO:0008360">
    <property type="term" value="P:regulation of cell shape"/>
    <property type="evidence" value="ECO:0007669"/>
    <property type="project" value="UniProtKB-UniRule"/>
</dbReference>
<dbReference type="GO" id="GO:0004180">
    <property type="term" value="F:carboxypeptidase activity"/>
    <property type="evidence" value="ECO:0007669"/>
    <property type="project" value="UniProtKB-ARBA"/>
</dbReference>
<dbReference type="SUPFAM" id="SSF141523">
    <property type="entry name" value="L,D-transpeptidase catalytic domain-like"/>
    <property type="match status" value="1"/>
</dbReference>
<accession>A0A643F6E5</accession>
<dbReference type="AlphaFoldDB" id="A0A643F6E5"/>
<keyword evidence="3" id="KW-0808">Transferase</keyword>
<dbReference type="GO" id="GO:0009252">
    <property type="term" value="P:peptidoglycan biosynthetic process"/>
    <property type="evidence" value="ECO:0007669"/>
    <property type="project" value="UniProtKB-UniPathway"/>
</dbReference>
<evidence type="ECO:0000313" key="9">
    <source>
        <dbReference type="EMBL" id="KAB0573743.1"/>
    </source>
</evidence>
<sequence length="180" mass="19501">MIRKILFVVVLIAVGLFGYTKVMARIGSGEPPQSLPAEQQADAIKVYKGERRMTLLRDGAVIGTYRIALGGNGDGGHKSREGAQKTPEGAYIIDWRNPRSMAHLSLHVSYPNTADQSAADAAGYAPGGNIMIHGLPNGWGWLASVHHLWDWTDGCIGVTNTEMREIWSKVPNGTPIVIEP</sequence>
<comment type="similarity">
    <text evidence="2">Belongs to the YkuD family.</text>
</comment>
<protein>
    <submittedName>
        <fullName evidence="9">L,D-transpeptidase family protein</fullName>
    </submittedName>
</protein>
<evidence type="ECO:0000256" key="5">
    <source>
        <dbReference type="ARBA" id="ARBA00022984"/>
    </source>
</evidence>
<comment type="pathway">
    <text evidence="1 7">Cell wall biogenesis; peptidoglycan biosynthesis.</text>
</comment>
<name>A0A643F6E5_9HYPH</name>
<dbReference type="EMBL" id="VZPE01000001">
    <property type="protein sequence ID" value="KAB0573743.1"/>
    <property type="molecule type" value="Genomic_DNA"/>
</dbReference>
<feature type="active site" description="Proton donor/acceptor" evidence="7">
    <location>
        <position position="133"/>
    </location>
</feature>
<reference evidence="9" key="1">
    <citation type="submission" date="2019-09" db="EMBL/GenBank/DDBJ databases">
        <title>Draft genome sequences of 48 bacterial type strains from the CCUG.</title>
        <authorList>
            <person name="Tunovic T."/>
            <person name="Pineiro-Iglesias B."/>
            <person name="Unosson C."/>
            <person name="Inganas E."/>
            <person name="Ohlen M."/>
            <person name="Cardew S."/>
            <person name="Jensie-Markopoulos S."/>
            <person name="Salva-Serra F."/>
            <person name="Jaen-Luchoro D."/>
            <person name="Karlsson R."/>
            <person name="Svensson-Stadler L."/>
            <person name="Chun J."/>
            <person name="Moore E."/>
        </authorList>
    </citation>
    <scope>NUCLEOTIDE SEQUENCE</scope>
    <source>
        <strain evidence="9">CCUG 50899</strain>
    </source>
</reference>
<feature type="active site" description="Nucleophile" evidence="7">
    <location>
        <position position="155"/>
    </location>
</feature>
<dbReference type="UniPathway" id="UPA00219"/>
<evidence type="ECO:0000256" key="4">
    <source>
        <dbReference type="ARBA" id="ARBA00022960"/>
    </source>
</evidence>
<feature type="domain" description="L,D-TPase catalytic" evidence="8">
    <location>
        <begin position="42"/>
        <end position="179"/>
    </location>
</feature>
<keyword evidence="4 7" id="KW-0133">Cell shape</keyword>
<dbReference type="PANTHER" id="PTHR36699">
    <property type="entry name" value="LD-TRANSPEPTIDASE"/>
    <property type="match status" value="1"/>
</dbReference>
<dbReference type="RefSeq" id="WP_128092958.1">
    <property type="nucleotide sequence ID" value="NZ_JBHEEN010000001.1"/>
</dbReference>
<keyword evidence="5 7" id="KW-0573">Peptidoglycan synthesis</keyword>